<comment type="caution">
    <text evidence="2">The sequence shown here is derived from an EMBL/GenBank/DDBJ whole genome shotgun (WGS) entry which is preliminary data.</text>
</comment>
<organism evidence="2 3">
    <name type="scientific">Hydnum rufescens UP504</name>
    <dbReference type="NCBI Taxonomy" id="1448309"/>
    <lineage>
        <taxon>Eukaryota</taxon>
        <taxon>Fungi</taxon>
        <taxon>Dikarya</taxon>
        <taxon>Basidiomycota</taxon>
        <taxon>Agaricomycotina</taxon>
        <taxon>Agaricomycetes</taxon>
        <taxon>Cantharellales</taxon>
        <taxon>Hydnaceae</taxon>
        <taxon>Hydnum</taxon>
    </lineage>
</organism>
<feature type="compositionally biased region" description="Basic and acidic residues" evidence="1">
    <location>
        <begin position="1"/>
        <end position="15"/>
    </location>
</feature>
<accession>A0A9P6DZG5</accession>
<dbReference type="AlphaFoldDB" id="A0A9P6DZG5"/>
<gene>
    <name evidence="2" type="ORF">BS47DRAFT_1481277</name>
</gene>
<proteinExistence type="predicted"/>
<evidence type="ECO:0000313" key="3">
    <source>
        <dbReference type="Proteomes" id="UP000886523"/>
    </source>
</evidence>
<dbReference type="EMBL" id="MU128911">
    <property type="protein sequence ID" value="KAF9520506.1"/>
    <property type="molecule type" value="Genomic_DNA"/>
</dbReference>
<feature type="region of interest" description="Disordered" evidence="1">
    <location>
        <begin position="205"/>
        <end position="250"/>
    </location>
</feature>
<feature type="compositionally biased region" description="Polar residues" evidence="1">
    <location>
        <begin position="227"/>
        <end position="246"/>
    </location>
</feature>
<feature type="compositionally biased region" description="Low complexity" evidence="1">
    <location>
        <begin position="210"/>
        <end position="222"/>
    </location>
</feature>
<dbReference type="Proteomes" id="UP000886523">
    <property type="component" value="Unassembled WGS sequence"/>
</dbReference>
<feature type="compositionally biased region" description="Low complexity" evidence="1">
    <location>
        <begin position="298"/>
        <end position="311"/>
    </location>
</feature>
<feature type="region of interest" description="Disordered" evidence="1">
    <location>
        <begin position="1"/>
        <end position="80"/>
    </location>
</feature>
<name>A0A9P6DZG5_9AGAM</name>
<sequence>MEMNEAERIAYEMRGGETGTMYGEDGDGDDLGDEDLSDGQRQQVHQQPTPVPSVASQAARPTRLPQHQSGQPPVIDTQHPQSMVSPQYHVNTQPAQHQLIPQQQIGFPGSFIPPTFDAIAAAAAGFPSAAPLVEADAAKFAAWNAHFYSALAAQQHPATGLSAATTMGRCYAIPDPIKYLSWCSGDRAPNTSNVFAAGMKGMEDSNAPLSSPSTQSFSSSTFGNDGPPSSSARASTIPNTSTSSMPSLALSGVSSAGSSSSAVASPIPFNLGSDPFGTGVNFSYGSASAGPNWTTADSRSTSSTPGLSGLSHHPQAVSVGGGGGGSHTSYAMMSMFI</sequence>
<evidence type="ECO:0000313" key="2">
    <source>
        <dbReference type="EMBL" id="KAF9520506.1"/>
    </source>
</evidence>
<feature type="region of interest" description="Disordered" evidence="1">
    <location>
        <begin position="295"/>
        <end position="324"/>
    </location>
</feature>
<evidence type="ECO:0000256" key="1">
    <source>
        <dbReference type="SAM" id="MobiDB-lite"/>
    </source>
</evidence>
<protein>
    <submittedName>
        <fullName evidence="2">Uncharacterized protein</fullName>
    </submittedName>
</protein>
<reference evidence="2" key="1">
    <citation type="journal article" date="2020" name="Nat. Commun.">
        <title>Large-scale genome sequencing of mycorrhizal fungi provides insights into the early evolution of symbiotic traits.</title>
        <authorList>
            <person name="Miyauchi S."/>
            <person name="Kiss E."/>
            <person name="Kuo A."/>
            <person name="Drula E."/>
            <person name="Kohler A."/>
            <person name="Sanchez-Garcia M."/>
            <person name="Morin E."/>
            <person name="Andreopoulos B."/>
            <person name="Barry K.W."/>
            <person name="Bonito G."/>
            <person name="Buee M."/>
            <person name="Carver A."/>
            <person name="Chen C."/>
            <person name="Cichocki N."/>
            <person name="Clum A."/>
            <person name="Culley D."/>
            <person name="Crous P.W."/>
            <person name="Fauchery L."/>
            <person name="Girlanda M."/>
            <person name="Hayes R.D."/>
            <person name="Keri Z."/>
            <person name="LaButti K."/>
            <person name="Lipzen A."/>
            <person name="Lombard V."/>
            <person name="Magnuson J."/>
            <person name="Maillard F."/>
            <person name="Murat C."/>
            <person name="Nolan M."/>
            <person name="Ohm R.A."/>
            <person name="Pangilinan J."/>
            <person name="Pereira M.F."/>
            <person name="Perotto S."/>
            <person name="Peter M."/>
            <person name="Pfister S."/>
            <person name="Riley R."/>
            <person name="Sitrit Y."/>
            <person name="Stielow J.B."/>
            <person name="Szollosi G."/>
            <person name="Zifcakova L."/>
            <person name="Stursova M."/>
            <person name="Spatafora J.W."/>
            <person name="Tedersoo L."/>
            <person name="Vaario L.M."/>
            <person name="Yamada A."/>
            <person name="Yan M."/>
            <person name="Wang P."/>
            <person name="Xu J."/>
            <person name="Bruns T."/>
            <person name="Baldrian P."/>
            <person name="Vilgalys R."/>
            <person name="Dunand C."/>
            <person name="Henrissat B."/>
            <person name="Grigoriev I.V."/>
            <person name="Hibbett D."/>
            <person name="Nagy L.G."/>
            <person name="Martin F.M."/>
        </authorList>
    </citation>
    <scope>NUCLEOTIDE SEQUENCE</scope>
    <source>
        <strain evidence="2">UP504</strain>
    </source>
</reference>
<keyword evidence="3" id="KW-1185">Reference proteome</keyword>
<feature type="compositionally biased region" description="Acidic residues" evidence="1">
    <location>
        <begin position="24"/>
        <end position="37"/>
    </location>
</feature>